<proteinExistence type="predicted"/>
<evidence type="ECO:0000256" key="1">
    <source>
        <dbReference type="SAM" id="Phobius"/>
    </source>
</evidence>
<evidence type="ECO:0000313" key="2">
    <source>
        <dbReference type="EMBL" id="AFZ61440.1"/>
    </source>
</evidence>
<dbReference type="SUPFAM" id="SSF141571">
    <property type="entry name" value="Pentapeptide repeat-like"/>
    <property type="match status" value="2"/>
</dbReference>
<dbReference type="HOGENOM" id="CLU_033401_0_1_3"/>
<dbReference type="Gene3D" id="2.160.20.80">
    <property type="entry name" value="E3 ubiquitin-protein ligase SopA"/>
    <property type="match status" value="2"/>
</dbReference>
<geneLocation type="plasmid" evidence="2 3">
    <name>pANACY.06</name>
</geneLocation>
<accession>K9ZST8</accession>
<dbReference type="Proteomes" id="UP000010474">
    <property type="component" value="Plasmid pANACY.06"/>
</dbReference>
<dbReference type="PATRIC" id="fig|272123.3.peg.6713"/>
<organism evidence="2 3">
    <name type="scientific">Anabaena cylindrica (strain ATCC 27899 / PCC 7122)</name>
    <dbReference type="NCBI Taxonomy" id="272123"/>
    <lineage>
        <taxon>Bacteria</taxon>
        <taxon>Bacillati</taxon>
        <taxon>Cyanobacteriota</taxon>
        <taxon>Cyanophyceae</taxon>
        <taxon>Nostocales</taxon>
        <taxon>Nostocaceae</taxon>
        <taxon>Anabaena</taxon>
    </lineage>
</organism>
<dbReference type="RefSeq" id="WP_015217880.1">
    <property type="nucleotide sequence ID" value="NC_019775.1"/>
</dbReference>
<dbReference type="PANTHER" id="PTHR14136:SF17">
    <property type="entry name" value="BTB_POZ DOMAIN-CONTAINING PROTEIN KCTD9"/>
    <property type="match status" value="1"/>
</dbReference>
<dbReference type="PANTHER" id="PTHR14136">
    <property type="entry name" value="BTB_POZ DOMAIN-CONTAINING PROTEIN KCTD9"/>
    <property type="match status" value="1"/>
</dbReference>
<dbReference type="Pfam" id="PF00805">
    <property type="entry name" value="Pentapeptide"/>
    <property type="match status" value="5"/>
</dbReference>
<dbReference type="AlphaFoldDB" id="K9ZST8"/>
<sequence length="444" mass="48959">MPDNREVNDNKNSFNYWLIASIYIAIFLLVSALVFGFIKFISYESTPENFIKNESEALKTVATIFGGIAIIINAIFAARRADAMEESAKAALENAQIAEDKQITERFSKAIEQLASEKIEVRLGGIYTLERIAKDSEKDHRTVMEVLTAFIRENAPEKIQNKAQKNNPLIDEWLNIKKVKELNKLPKLCLDIQECLTVIARHKHTNLEDKRLNLSNINISQANLNRAKLTEAILSEAILSEAILSEAILIGADLTNATLYKTNLTQAKLIEANLYKADLTRAYLEKADLTRAYLEETNLTNATLTNATLFETDLNGANLSNTNLYKAQLIEATLSEAILTGANLTKAILTNAMLDSAMLDSAILADAFLLNANLTEANLARANLTGADFTGADLTGATLIKANLTGADFARAKGLTSEQIQLAIGDEKTILPENIERPKHWKSS</sequence>
<keyword evidence="1" id="KW-0812">Transmembrane</keyword>
<keyword evidence="1" id="KW-1133">Transmembrane helix</keyword>
<feature type="transmembrane region" description="Helical" evidence="1">
    <location>
        <begin position="58"/>
        <end position="78"/>
    </location>
</feature>
<keyword evidence="1" id="KW-0472">Membrane</keyword>
<name>K9ZST8_ANACC</name>
<dbReference type="InterPro" id="IPR051082">
    <property type="entry name" value="Pentapeptide-BTB/POZ_domain"/>
</dbReference>
<keyword evidence="3" id="KW-1185">Reference proteome</keyword>
<reference evidence="3" key="1">
    <citation type="journal article" date="2013" name="Proc. Natl. Acad. Sci. U.S.A.">
        <title>Improving the coverage of the cyanobacterial phylum using diversity-driven genome sequencing.</title>
        <authorList>
            <person name="Shih P.M."/>
            <person name="Wu D."/>
            <person name="Latifi A."/>
            <person name="Axen S.D."/>
            <person name="Fewer D.P."/>
            <person name="Talla E."/>
            <person name="Calteau A."/>
            <person name="Cai F."/>
            <person name="Tandeau de Marsac N."/>
            <person name="Rippka R."/>
            <person name="Herdman M."/>
            <person name="Sivonen K."/>
            <person name="Coursin T."/>
            <person name="Laurent T."/>
            <person name="Goodwin L."/>
            <person name="Nolan M."/>
            <person name="Davenport K.W."/>
            <person name="Han C.S."/>
            <person name="Rubin E.M."/>
            <person name="Eisen J.A."/>
            <person name="Woyke T."/>
            <person name="Gugger M."/>
            <person name="Kerfeld C.A."/>
        </authorList>
    </citation>
    <scope>NUCLEOTIDE SEQUENCE [LARGE SCALE GENOMIC DNA]</scope>
    <source>
        <strain evidence="3">ATCC 27899 / PCC 7122</strain>
    </source>
</reference>
<feature type="transmembrane region" description="Helical" evidence="1">
    <location>
        <begin position="16"/>
        <end position="38"/>
    </location>
</feature>
<protein>
    <submittedName>
        <fullName evidence="2">Pentapeptide repeat protein</fullName>
    </submittedName>
</protein>
<dbReference type="EMBL" id="CP003665">
    <property type="protein sequence ID" value="AFZ61440.1"/>
    <property type="molecule type" value="Genomic_DNA"/>
</dbReference>
<keyword evidence="2" id="KW-0614">Plasmid</keyword>
<evidence type="ECO:0000313" key="3">
    <source>
        <dbReference type="Proteomes" id="UP000010474"/>
    </source>
</evidence>
<dbReference type="KEGG" id="acy:Anacy_6171"/>
<dbReference type="InterPro" id="IPR001646">
    <property type="entry name" value="5peptide_repeat"/>
</dbReference>
<gene>
    <name evidence="2" type="ordered locus">Anacy_6171</name>
</gene>